<accession>A0ABV4NLU3</accession>
<keyword evidence="5" id="KW-1185">Reference proteome</keyword>
<dbReference type="PANTHER" id="PTHR43606">
    <property type="entry name" value="PHOSPHATASE, PUTATIVE (AFU_ORTHOLOGUE AFUA_6G08710)-RELATED"/>
    <property type="match status" value="1"/>
</dbReference>
<dbReference type="InterPro" id="IPR029052">
    <property type="entry name" value="Metallo-depent_PP-like"/>
</dbReference>
<dbReference type="PANTHER" id="PTHR43606:SF2">
    <property type="entry name" value="ALKALINE PHOSPHATASE FAMILY PROTEIN (AFU_ORTHOLOGUE AFUA_5G03860)"/>
    <property type="match status" value="1"/>
</dbReference>
<dbReference type="Gene3D" id="3.60.21.70">
    <property type="entry name" value="PhoD-like phosphatase"/>
    <property type="match status" value="1"/>
</dbReference>
<name>A0ABV4NLU3_9GAMM</name>
<dbReference type="Gene3D" id="2.60.40.380">
    <property type="entry name" value="Purple acid phosphatase-like, N-terminal"/>
    <property type="match status" value="1"/>
</dbReference>
<dbReference type="InterPro" id="IPR032093">
    <property type="entry name" value="PhoD_N"/>
</dbReference>
<evidence type="ECO:0000256" key="1">
    <source>
        <dbReference type="SAM" id="SignalP"/>
    </source>
</evidence>
<reference evidence="4 5" key="1">
    <citation type="submission" date="2024-08" db="EMBL/GenBank/DDBJ databases">
        <authorList>
            <person name="Ishaq N."/>
        </authorList>
    </citation>
    <scope>NUCLEOTIDE SEQUENCE [LARGE SCALE GENOMIC DNA]</scope>
    <source>
        <strain evidence="4 5">JCM 30400</strain>
    </source>
</reference>
<feature type="domain" description="Phospholipase D N-terminal" evidence="3">
    <location>
        <begin position="57"/>
        <end position="149"/>
    </location>
</feature>
<protein>
    <submittedName>
        <fullName evidence="4">Alkaline phosphatase</fullName>
    </submittedName>
</protein>
<dbReference type="InterPro" id="IPR018946">
    <property type="entry name" value="PhoD-like_MPP"/>
</dbReference>
<dbReference type="InterPro" id="IPR038607">
    <property type="entry name" value="PhoD-like_sf"/>
</dbReference>
<dbReference type="EMBL" id="JBGMEL010000006">
    <property type="protein sequence ID" value="MFA0790378.1"/>
    <property type="molecule type" value="Genomic_DNA"/>
</dbReference>
<dbReference type="InterPro" id="IPR052900">
    <property type="entry name" value="Phospholipid_Metab_Enz"/>
</dbReference>
<dbReference type="RefSeq" id="WP_371843158.1">
    <property type="nucleotide sequence ID" value="NZ_JBGMEL010000006.1"/>
</dbReference>
<dbReference type="SUPFAM" id="SSF56300">
    <property type="entry name" value="Metallo-dependent phosphatases"/>
    <property type="match status" value="1"/>
</dbReference>
<keyword evidence="1" id="KW-0732">Signal</keyword>
<comment type="caution">
    <text evidence="4">The sequence shown here is derived from an EMBL/GenBank/DDBJ whole genome shotgun (WGS) entry which is preliminary data.</text>
</comment>
<dbReference type="CDD" id="cd07389">
    <property type="entry name" value="MPP_PhoD"/>
    <property type="match status" value="1"/>
</dbReference>
<organism evidence="4 5">
    <name type="scientific">Microbulbifer echini</name>
    <dbReference type="NCBI Taxonomy" id="1529067"/>
    <lineage>
        <taxon>Bacteria</taxon>
        <taxon>Pseudomonadati</taxon>
        <taxon>Pseudomonadota</taxon>
        <taxon>Gammaproteobacteria</taxon>
        <taxon>Cellvibrionales</taxon>
        <taxon>Microbulbiferaceae</taxon>
        <taxon>Microbulbifer</taxon>
    </lineage>
</organism>
<evidence type="ECO:0000313" key="5">
    <source>
        <dbReference type="Proteomes" id="UP001569414"/>
    </source>
</evidence>
<evidence type="ECO:0000259" key="2">
    <source>
        <dbReference type="Pfam" id="PF09423"/>
    </source>
</evidence>
<evidence type="ECO:0000313" key="4">
    <source>
        <dbReference type="EMBL" id="MFA0790378.1"/>
    </source>
</evidence>
<dbReference type="Pfam" id="PF09423">
    <property type="entry name" value="PhoD"/>
    <property type="match status" value="1"/>
</dbReference>
<proteinExistence type="predicted"/>
<feature type="domain" description="PhoD-like phosphatase metallophosphatase" evidence="2">
    <location>
        <begin position="160"/>
        <end position="534"/>
    </location>
</feature>
<evidence type="ECO:0000259" key="3">
    <source>
        <dbReference type="Pfam" id="PF16655"/>
    </source>
</evidence>
<dbReference type="Pfam" id="PF16655">
    <property type="entry name" value="PhoD_N"/>
    <property type="match status" value="1"/>
</dbReference>
<gene>
    <name evidence="4" type="ORF">ACCI51_07450</name>
</gene>
<dbReference type="Proteomes" id="UP001569414">
    <property type="component" value="Unassembled WGS sequence"/>
</dbReference>
<feature type="signal peptide" evidence="1">
    <location>
        <begin position="1"/>
        <end position="26"/>
    </location>
</feature>
<feature type="chain" id="PRO_5045651106" evidence="1">
    <location>
        <begin position="27"/>
        <end position="569"/>
    </location>
</feature>
<sequence>MTVSRRTFVQAMGLALLTPFTVRSLAASNSETYARFNLSGSPSGYDIDQDGLLFDLSVASGDPSQTGVVLWTHINPAAHVPGEILYVDVALDEAFTQPVLSLQVNAEDISADRDYTVNLDLEGYLSPNQRYYYRFKYGVLCSRTGRCHTLPTGGLESIKMAVVTCQDYTTGYYNAYNHLADEDVHCVLHLGDFIYEYAQYEGFEDAIVHPLSLPSGGNVAMDLEDYRHIYREYRKDKNLQRAMEMHSFIITWDDHETADNAYWDYERDTLGVPSHPFQTGDNNPEQLRQLRRDAQQAWIEYVPARVKVDEAASHAFDYLQIYRAFQFGDLVDLYMTDSRTYRTKEPCKDGSAWENYWCTDYEKKSQTMLGKTQRDWLIDGIVNSSARWKVWGNQTLLAQLAGTALGQPLVFANYDAWDGYQWEREKILSSIKDSSTDNFVVLTGDLHTSIASYLKVNFNKISNWNYDNLVGIELMTPSISSPNLNDTVERGRDVGAVFTSLLNGGVQVNNPHIKDFSSAIYGYAVIEFNHNELNWTVYNIDKKSDNPSTKKKTYKKFNYEPKDMWLTEQ</sequence>